<dbReference type="InterPro" id="IPR051056">
    <property type="entry name" value="Glycosyl_Hydrolase_73"/>
</dbReference>
<dbReference type="EMBL" id="DTDP01000069">
    <property type="protein sequence ID" value="HGK53703.1"/>
    <property type="molecule type" value="Genomic_DNA"/>
</dbReference>
<accession>A0A7V3ZSQ6</accession>
<dbReference type="PRINTS" id="PR01002">
    <property type="entry name" value="FLGFLGJ"/>
</dbReference>
<protein>
    <recommendedName>
        <fullName evidence="2">Mannosyl-glycoprotein endo-beta-N-acetylglucosamidase-like domain-containing protein</fullName>
    </recommendedName>
</protein>
<dbReference type="PANTHER" id="PTHR33308">
    <property type="entry name" value="PEPTIDOGLYCAN HYDROLASE FLGJ"/>
    <property type="match status" value="1"/>
</dbReference>
<keyword evidence="1" id="KW-0378">Hydrolase</keyword>
<dbReference type="SMART" id="SM00047">
    <property type="entry name" value="LYZ2"/>
    <property type="match status" value="1"/>
</dbReference>
<evidence type="ECO:0000313" key="3">
    <source>
        <dbReference type="EMBL" id="HGK53703.1"/>
    </source>
</evidence>
<feature type="domain" description="Mannosyl-glycoprotein endo-beta-N-acetylglucosamidase-like" evidence="2">
    <location>
        <begin position="15"/>
        <end position="164"/>
    </location>
</feature>
<reference evidence="3" key="1">
    <citation type="journal article" date="2020" name="mSystems">
        <title>Genome- and Community-Level Interaction Insights into Carbon Utilization and Element Cycling Functions of Hydrothermarchaeota in Hydrothermal Sediment.</title>
        <authorList>
            <person name="Zhou Z."/>
            <person name="Liu Y."/>
            <person name="Xu W."/>
            <person name="Pan J."/>
            <person name="Luo Z.H."/>
            <person name="Li M."/>
        </authorList>
    </citation>
    <scope>NUCLEOTIDE SEQUENCE [LARGE SCALE GENOMIC DNA]</scope>
    <source>
        <strain evidence="3">SpSt-695</strain>
    </source>
</reference>
<gene>
    <name evidence="3" type="ORF">ENU72_01605</name>
</gene>
<proteinExistence type="predicted"/>
<evidence type="ECO:0000256" key="1">
    <source>
        <dbReference type="ARBA" id="ARBA00022801"/>
    </source>
</evidence>
<sequence>MLLLHFLNLLKKRQKVKLSKADIFIIHLKSVAEYVSKEYDFDMLILLSHSGYESGWNITPPGLNFFGIKAGKNWKGEIFTTSTYEFKDDKKIRIVDVFRKYKTPLDSFIDYVNLVSSLPRYKEAFDNRKNIIYFKKLYEGGYSTNPRFADDLISIYNNLKTKMEVLYGK</sequence>
<dbReference type="PANTHER" id="PTHR33308:SF9">
    <property type="entry name" value="PEPTIDOGLYCAN HYDROLASE FLGJ"/>
    <property type="match status" value="1"/>
</dbReference>
<dbReference type="Pfam" id="PF01832">
    <property type="entry name" value="Glucosaminidase"/>
    <property type="match status" value="1"/>
</dbReference>
<dbReference type="Gene3D" id="2.10.70.40">
    <property type="entry name" value="peptidoglycan hydrolase"/>
    <property type="match status" value="1"/>
</dbReference>
<dbReference type="AlphaFoldDB" id="A0A7V3ZSQ6"/>
<comment type="caution">
    <text evidence="3">The sequence shown here is derived from an EMBL/GenBank/DDBJ whole genome shotgun (WGS) entry which is preliminary data.</text>
</comment>
<evidence type="ECO:0000259" key="2">
    <source>
        <dbReference type="SMART" id="SM00047"/>
    </source>
</evidence>
<dbReference type="Gene3D" id="1.10.530.10">
    <property type="match status" value="1"/>
</dbReference>
<dbReference type="InterPro" id="IPR002901">
    <property type="entry name" value="MGlyc_endo_b_GlcNAc-like_dom"/>
</dbReference>
<name>A0A7V3ZSQ6_UNCW3</name>
<dbReference type="GO" id="GO:0004040">
    <property type="term" value="F:amidase activity"/>
    <property type="evidence" value="ECO:0007669"/>
    <property type="project" value="InterPro"/>
</dbReference>
<organism evidence="3">
    <name type="scientific">candidate division WOR-3 bacterium</name>
    <dbReference type="NCBI Taxonomy" id="2052148"/>
    <lineage>
        <taxon>Bacteria</taxon>
        <taxon>Bacteria division WOR-3</taxon>
    </lineage>
</organism>